<evidence type="ECO:0000313" key="1">
    <source>
        <dbReference type="EMBL" id="RZN65550.1"/>
    </source>
</evidence>
<dbReference type="Pfam" id="PF09886">
    <property type="entry name" value="DUF2113"/>
    <property type="match status" value="1"/>
</dbReference>
<organism evidence="1 2">
    <name type="scientific">Methanoliparum thermophilum</name>
    <dbReference type="NCBI Taxonomy" id="2491083"/>
    <lineage>
        <taxon>Archaea</taxon>
        <taxon>Methanobacteriati</taxon>
        <taxon>Methanobacteriota</taxon>
        <taxon>Candidatus Methanoliparia</taxon>
        <taxon>Candidatus Methanoliparales</taxon>
        <taxon>Candidatus Methanoliparaceae</taxon>
        <taxon>Candidatus Methanoliparum</taxon>
    </lineage>
</organism>
<dbReference type="EMBL" id="RXIF01000002">
    <property type="protein sequence ID" value="RZN65550.1"/>
    <property type="molecule type" value="Genomic_DNA"/>
</dbReference>
<name>A0A520KU31_METT2</name>
<dbReference type="InterPro" id="IPR016762">
    <property type="entry name" value="Methan_mark_17"/>
</dbReference>
<dbReference type="Proteomes" id="UP000317158">
    <property type="component" value="Unassembled WGS sequence"/>
</dbReference>
<proteinExistence type="predicted"/>
<sequence length="111" mass="12954">MKVLLDLDEGEVVNLEMINDLAEDLMLNNVIGMLYLYVRIKEPVYIVLLYTTSDVATQDKVKINIFDFFSRLLPEGFRVRKSVINKNNFTIVASEDQLKEEWLKKAQEIKI</sequence>
<reference evidence="1 2" key="1">
    <citation type="journal article" date="2019" name="Nat. Microbiol.">
        <title>Wide diversity of methane and short-chain alkane metabolisms in uncultured archaea.</title>
        <authorList>
            <person name="Borrel G."/>
            <person name="Adam P.S."/>
            <person name="McKay L.J."/>
            <person name="Chen L.X."/>
            <person name="Sierra-Garcia I.N."/>
            <person name="Sieber C.M."/>
            <person name="Letourneur Q."/>
            <person name="Ghozlane A."/>
            <person name="Andersen G.L."/>
            <person name="Li W.J."/>
            <person name="Hallam S.J."/>
            <person name="Muyzer G."/>
            <person name="de Oliveira V.M."/>
            <person name="Inskeep W.P."/>
            <person name="Banfield J.F."/>
            <person name="Gribaldo S."/>
        </authorList>
    </citation>
    <scope>NUCLEOTIDE SEQUENCE [LARGE SCALE GENOMIC DNA]</scope>
    <source>
        <strain evidence="1">NM1a</strain>
    </source>
</reference>
<protein>
    <submittedName>
        <fullName evidence="1">DUF2113 domain-containing protein</fullName>
    </submittedName>
</protein>
<gene>
    <name evidence="1" type="ORF">EF806_01285</name>
</gene>
<comment type="caution">
    <text evidence="1">The sequence shown here is derived from an EMBL/GenBank/DDBJ whole genome shotgun (WGS) entry which is preliminary data.</text>
</comment>
<dbReference type="AlphaFoldDB" id="A0A520KU31"/>
<evidence type="ECO:0000313" key="2">
    <source>
        <dbReference type="Proteomes" id="UP000317158"/>
    </source>
</evidence>
<accession>A0A520KU31</accession>